<dbReference type="AlphaFoldDB" id="A0A150GAY1"/>
<gene>
    <name evidence="2" type="ORF">GPECTOR_43g957</name>
</gene>
<feature type="compositionally biased region" description="Basic and acidic residues" evidence="1">
    <location>
        <begin position="36"/>
        <end position="45"/>
    </location>
</feature>
<feature type="region of interest" description="Disordered" evidence="1">
    <location>
        <begin position="22"/>
        <end position="65"/>
    </location>
</feature>
<evidence type="ECO:0000313" key="2">
    <source>
        <dbReference type="EMBL" id="KXZ46520.1"/>
    </source>
</evidence>
<evidence type="ECO:0000313" key="3">
    <source>
        <dbReference type="Proteomes" id="UP000075714"/>
    </source>
</evidence>
<sequence length="65" mass="7345">MRACVGLERDARDVKLLQRAKAERQGYAKAKSVRGGGERLEARLDAKRHRRPSRQSAKREGLGDE</sequence>
<organism evidence="2 3">
    <name type="scientific">Gonium pectorale</name>
    <name type="common">Green alga</name>
    <dbReference type="NCBI Taxonomy" id="33097"/>
    <lineage>
        <taxon>Eukaryota</taxon>
        <taxon>Viridiplantae</taxon>
        <taxon>Chlorophyta</taxon>
        <taxon>core chlorophytes</taxon>
        <taxon>Chlorophyceae</taxon>
        <taxon>CS clade</taxon>
        <taxon>Chlamydomonadales</taxon>
        <taxon>Volvocaceae</taxon>
        <taxon>Gonium</taxon>
    </lineage>
</organism>
<dbReference type="OrthoDB" id="442158at2759"/>
<reference evidence="3" key="1">
    <citation type="journal article" date="2016" name="Nat. Commun.">
        <title>The Gonium pectorale genome demonstrates co-option of cell cycle regulation during the evolution of multicellularity.</title>
        <authorList>
            <person name="Hanschen E.R."/>
            <person name="Marriage T.N."/>
            <person name="Ferris P.J."/>
            <person name="Hamaji T."/>
            <person name="Toyoda A."/>
            <person name="Fujiyama A."/>
            <person name="Neme R."/>
            <person name="Noguchi H."/>
            <person name="Minakuchi Y."/>
            <person name="Suzuki M."/>
            <person name="Kawai-Toyooka H."/>
            <person name="Smith D.R."/>
            <person name="Sparks H."/>
            <person name="Anderson J."/>
            <person name="Bakaric R."/>
            <person name="Luria V."/>
            <person name="Karger A."/>
            <person name="Kirschner M.W."/>
            <person name="Durand P.M."/>
            <person name="Michod R.E."/>
            <person name="Nozaki H."/>
            <person name="Olson B.J."/>
        </authorList>
    </citation>
    <scope>NUCLEOTIDE SEQUENCE [LARGE SCALE GENOMIC DNA]</scope>
    <source>
        <strain evidence="3">NIES-2863</strain>
    </source>
</reference>
<keyword evidence="3" id="KW-1185">Reference proteome</keyword>
<protein>
    <submittedName>
        <fullName evidence="2">Uncharacterized protein</fullName>
    </submittedName>
</protein>
<comment type="caution">
    <text evidence="2">The sequence shown here is derived from an EMBL/GenBank/DDBJ whole genome shotgun (WGS) entry which is preliminary data.</text>
</comment>
<name>A0A150GAY1_GONPE</name>
<evidence type="ECO:0000256" key="1">
    <source>
        <dbReference type="SAM" id="MobiDB-lite"/>
    </source>
</evidence>
<accession>A0A150GAY1</accession>
<dbReference type="Proteomes" id="UP000075714">
    <property type="component" value="Unassembled WGS sequence"/>
</dbReference>
<proteinExistence type="predicted"/>
<dbReference type="EMBL" id="LSYV01000044">
    <property type="protein sequence ID" value="KXZ46520.1"/>
    <property type="molecule type" value="Genomic_DNA"/>
</dbReference>